<comment type="caution">
    <text evidence="6">The sequence shown here is derived from an EMBL/GenBank/DDBJ whole genome shotgun (WGS) entry which is preliminary data.</text>
</comment>
<dbReference type="InterPro" id="IPR048046">
    <property type="entry name" value="Transpos_IS607"/>
</dbReference>
<dbReference type="InterPro" id="IPR036162">
    <property type="entry name" value="Resolvase-like_N_sf"/>
</dbReference>
<evidence type="ECO:0000256" key="3">
    <source>
        <dbReference type="ARBA" id="ARBA00023172"/>
    </source>
</evidence>
<dbReference type="PROSITE" id="PS51736">
    <property type="entry name" value="RECOMBINASES_3"/>
    <property type="match status" value="1"/>
</dbReference>
<dbReference type="SUPFAM" id="SSF53041">
    <property type="entry name" value="Resolvase-like"/>
    <property type="match status" value="1"/>
</dbReference>
<accession>A0A6B1DR11</accession>
<protein>
    <submittedName>
        <fullName evidence="6">IS607 family transposase</fullName>
    </submittedName>
</protein>
<dbReference type="PANTHER" id="PTHR36172">
    <property type="match status" value="1"/>
</dbReference>
<keyword evidence="3" id="KW-0233">DNA recombination</keyword>
<proteinExistence type="predicted"/>
<dbReference type="EMBL" id="VXPY01000031">
    <property type="protein sequence ID" value="MYD89647.1"/>
    <property type="molecule type" value="Genomic_DNA"/>
</dbReference>
<organism evidence="6">
    <name type="scientific">Caldilineaceae bacterium SB0662_bin_9</name>
    <dbReference type="NCBI Taxonomy" id="2605258"/>
    <lineage>
        <taxon>Bacteria</taxon>
        <taxon>Bacillati</taxon>
        <taxon>Chloroflexota</taxon>
        <taxon>Caldilineae</taxon>
        <taxon>Caldilineales</taxon>
        <taxon>Caldilineaceae</taxon>
    </lineage>
</organism>
<dbReference type="PROSITE" id="PS00397">
    <property type="entry name" value="RECOMBINASES_1"/>
    <property type="match status" value="1"/>
</dbReference>
<sequence length="177" mass="19963">MAAATLRRWAKAGKIEHHVTPGGQRRHDVDAHLHGHSEPVTVAYARVSSPRQRDGLERQVAFLRARYPAAEIVTDIGGGLNWKRRGLVTLLERLRAGAKFRLVVAHKDRLARFGFDLVAWFVEANGGEVVVLGHTDSSPERELVEDLLAIVHSFSCRLHGLRGYRRQMQEDPDLPRR</sequence>
<feature type="domain" description="Resolvase/invertase-type recombinase catalytic" evidence="5">
    <location>
        <begin position="40"/>
        <end position="177"/>
    </location>
</feature>
<dbReference type="InterPro" id="IPR051491">
    <property type="entry name" value="Recombinase/Transposase-rel"/>
</dbReference>
<dbReference type="Gene3D" id="1.10.287.2170">
    <property type="match status" value="1"/>
</dbReference>
<dbReference type="GO" id="GO:0000150">
    <property type="term" value="F:DNA strand exchange activity"/>
    <property type="evidence" value="ECO:0007669"/>
    <property type="project" value="InterPro"/>
</dbReference>
<dbReference type="SMART" id="SM00857">
    <property type="entry name" value="Resolvase"/>
    <property type="match status" value="1"/>
</dbReference>
<evidence type="ECO:0000256" key="1">
    <source>
        <dbReference type="ARBA" id="ARBA00022908"/>
    </source>
</evidence>
<dbReference type="CDD" id="cd03769">
    <property type="entry name" value="SR_IS607_transposase_like"/>
    <property type="match status" value="1"/>
</dbReference>
<dbReference type="Gene3D" id="3.40.50.1390">
    <property type="entry name" value="Resolvase, N-terminal catalytic domain"/>
    <property type="match status" value="1"/>
</dbReference>
<dbReference type="InterPro" id="IPR041718">
    <property type="entry name" value="IS607_transposase-like"/>
</dbReference>
<dbReference type="InterPro" id="IPR006119">
    <property type="entry name" value="Resolv_N"/>
</dbReference>
<evidence type="ECO:0000259" key="5">
    <source>
        <dbReference type="PROSITE" id="PS51736"/>
    </source>
</evidence>
<dbReference type="GO" id="GO:0003677">
    <property type="term" value="F:DNA binding"/>
    <property type="evidence" value="ECO:0007669"/>
    <property type="project" value="UniProtKB-KW"/>
</dbReference>
<keyword evidence="2" id="KW-0238">DNA-binding</keyword>
<dbReference type="PANTHER" id="PTHR36172:SF1">
    <property type="entry name" value="RESOLVASE-RELATED"/>
    <property type="match status" value="1"/>
</dbReference>
<dbReference type="GO" id="GO:0015074">
    <property type="term" value="P:DNA integration"/>
    <property type="evidence" value="ECO:0007669"/>
    <property type="project" value="UniProtKB-KW"/>
</dbReference>
<evidence type="ECO:0000256" key="4">
    <source>
        <dbReference type="PROSITE-ProRule" id="PRU10137"/>
    </source>
</evidence>
<keyword evidence="1" id="KW-0229">DNA integration</keyword>
<dbReference type="AlphaFoldDB" id="A0A6B1DR11"/>
<evidence type="ECO:0000256" key="2">
    <source>
        <dbReference type="ARBA" id="ARBA00023125"/>
    </source>
</evidence>
<dbReference type="NCBIfam" id="NF033518">
    <property type="entry name" value="transpos_IS607"/>
    <property type="match status" value="1"/>
</dbReference>
<feature type="active site" description="O-(5'-phospho-DNA)-serine intermediate" evidence="4">
    <location>
        <position position="48"/>
    </location>
</feature>
<dbReference type="InterPro" id="IPR006118">
    <property type="entry name" value="Recombinase_CS"/>
</dbReference>
<dbReference type="Pfam" id="PF00239">
    <property type="entry name" value="Resolvase"/>
    <property type="match status" value="1"/>
</dbReference>
<name>A0A6B1DR11_9CHLR</name>
<reference evidence="6" key="1">
    <citation type="submission" date="2019-09" db="EMBL/GenBank/DDBJ databases">
        <title>Characterisation of the sponge microbiome using genome-centric metagenomics.</title>
        <authorList>
            <person name="Engelberts J.P."/>
            <person name="Robbins S.J."/>
            <person name="De Goeij J.M."/>
            <person name="Aranda M."/>
            <person name="Bell S.C."/>
            <person name="Webster N.S."/>
        </authorList>
    </citation>
    <scope>NUCLEOTIDE SEQUENCE</scope>
    <source>
        <strain evidence="6">SB0662_bin_9</strain>
    </source>
</reference>
<gene>
    <name evidence="6" type="ORF">F4Y08_04795</name>
</gene>
<evidence type="ECO:0000313" key="6">
    <source>
        <dbReference type="EMBL" id="MYD89647.1"/>
    </source>
</evidence>